<dbReference type="OrthoDB" id="5988713at2759"/>
<protein>
    <submittedName>
        <fullName evidence="1">Uncharacterized protein</fullName>
    </submittedName>
</protein>
<name>A0A5J4VMZ5_9EUKA</name>
<gene>
    <name evidence="1" type="ORF">EZS28_020619</name>
</gene>
<dbReference type="EMBL" id="SNRW01006039">
    <property type="protein sequence ID" value="KAA6383854.1"/>
    <property type="molecule type" value="Genomic_DNA"/>
</dbReference>
<organism evidence="1 2">
    <name type="scientific">Streblomastix strix</name>
    <dbReference type="NCBI Taxonomy" id="222440"/>
    <lineage>
        <taxon>Eukaryota</taxon>
        <taxon>Metamonada</taxon>
        <taxon>Preaxostyla</taxon>
        <taxon>Oxymonadida</taxon>
        <taxon>Streblomastigidae</taxon>
        <taxon>Streblomastix</taxon>
    </lineage>
</organism>
<evidence type="ECO:0000313" key="2">
    <source>
        <dbReference type="Proteomes" id="UP000324800"/>
    </source>
</evidence>
<evidence type="ECO:0000313" key="1">
    <source>
        <dbReference type="EMBL" id="KAA6383854.1"/>
    </source>
</evidence>
<proteinExistence type="predicted"/>
<sequence length="603" mass="70902">MRAPTTIRTHLDLEDYKRYIRNHIIQMQEKTIMDTKEKIVGIFSIMIQVFRLPHAGAGGGRTIPSLKKHIMRREIRYIDPEKNNQNLCFFLAYSFITMPDIKAEGSVAAKRYKEHSRIAEAKRLFQRIYGKKIDDNYQGFNFSTEADQFIQNENLNINVFAYEETMATSTASNQGSYYLWKQYRRNEQNEQTKDFNVLLITDTINELQTAHVFYINDVEALTGLKYCPICGLFKEARKVIDSNKYEDETIPQHYEVPVIGFNSSKFDVALILKNLQSDEWQIIKYLGSGSNAKQIIVKHNISGIKLRFIDAMIYSTKMKLKQFIKDFTPKTASATTETTASATPTKLKFPYEFINFDNYNEILNSPQPFPQEAFNNTIKNKNISEEKYLNYLAVAKNYSNRWDYLRHYNLQDTRLMIEPLDYLIDMFFNYKIDMLQFMSMSACANAIKYALAYFDFKLDQDYTPKDDYAPFILTQNYWNIKVQNYLDQDKRRNRDTSNNIKESDCAFYRKLFLSIGCHICKARFTSKNPPTLDRINNDRGHSADNSLPMTISDEEVYQILRSGITGGLSQVMHRYNRYELRAAQVHQIYRRPFRYEQDALYLW</sequence>
<comment type="caution">
    <text evidence="1">The sequence shown here is derived from an EMBL/GenBank/DDBJ whole genome shotgun (WGS) entry which is preliminary data.</text>
</comment>
<accession>A0A5J4VMZ5</accession>
<dbReference type="Proteomes" id="UP000324800">
    <property type="component" value="Unassembled WGS sequence"/>
</dbReference>
<dbReference type="AlphaFoldDB" id="A0A5J4VMZ5"/>
<reference evidence="1 2" key="1">
    <citation type="submission" date="2019-03" db="EMBL/GenBank/DDBJ databases">
        <title>Single cell metagenomics reveals metabolic interactions within the superorganism composed of flagellate Streblomastix strix and complex community of Bacteroidetes bacteria on its surface.</title>
        <authorList>
            <person name="Treitli S.C."/>
            <person name="Kolisko M."/>
            <person name="Husnik F."/>
            <person name="Keeling P."/>
            <person name="Hampl V."/>
        </authorList>
    </citation>
    <scope>NUCLEOTIDE SEQUENCE [LARGE SCALE GENOMIC DNA]</scope>
    <source>
        <strain evidence="1">ST1C</strain>
    </source>
</reference>